<feature type="domain" description="ABC transporter" evidence="5">
    <location>
        <begin position="2"/>
        <end position="231"/>
    </location>
</feature>
<evidence type="ECO:0000313" key="6">
    <source>
        <dbReference type="EMBL" id="GGH38831.1"/>
    </source>
</evidence>
<dbReference type="PROSITE" id="PS50893">
    <property type="entry name" value="ABC_TRANSPORTER_2"/>
    <property type="match status" value="1"/>
</dbReference>
<comment type="caution">
    <text evidence="6">The sequence shown here is derived from an EMBL/GenBank/DDBJ whole genome shotgun (WGS) entry which is preliminary data.</text>
</comment>
<dbReference type="InterPro" id="IPR003439">
    <property type="entry name" value="ABC_transporter-like_ATP-bd"/>
</dbReference>
<sequence length="307" mass="33774">MLEVKNLTKKFGSRTPVNGISFQLEAGSCTALLGPNGAGKTTTLRMLAGLINPTSGSIVFNGSSNKNMNENERGLIGYLPQHPAFYGWMTGKEFVVYVAGLSGMNGRKAASEADIALERVGLKDAARRRISGYSGGMKQRLGLAQVIVHRPQLLLLDEPVSALDPLGRREVMDLLSQLRQQTTVLFSTHVLHDAEEVCDRMMLLKDGDIVENGGLGELAEKYRQPLLTLEVEAGAEEKCKLWLRSFQDRKFVLESTVRRNTAVLTVSDVKLARYTILQEAASQDIPLLRFEAGTTSLEDMFMKVVKS</sequence>
<keyword evidence="2" id="KW-0813">Transport</keyword>
<dbReference type="Pfam" id="PF13732">
    <property type="entry name" value="DrrA1-3_C"/>
    <property type="match status" value="1"/>
</dbReference>
<evidence type="ECO:0000256" key="4">
    <source>
        <dbReference type="ARBA" id="ARBA00022840"/>
    </source>
</evidence>
<dbReference type="CDD" id="cd03230">
    <property type="entry name" value="ABC_DR_subfamily_A"/>
    <property type="match status" value="1"/>
</dbReference>
<protein>
    <submittedName>
        <fullName evidence="6">ABC transporter ATP-binding protein YxlF</fullName>
    </submittedName>
</protein>
<name>A0ABQ1YVN0_9BACL</name>
<gene>
    <name evidence="6" type="primary">yxlF</name>
    <name evidence="6" type="ORF">GCM10008013_47180</name>
</gene>
<reference evidence="7" key="1">
    <citation type="journal article" date="2019" name="Int. J. Syst. Evol. Microbiol.">
        <title>The Global Catalogue of Microorganisms (GCM) 10K type strain sequencing project: providing services to taxonomists for standard genome sequencing and annotation.</title>
        <authorList>
            <consortium name="The Broad Institute Genomics Platform"/>
            <consortium name="The Broad Institute Genome Sequencing Center for Infectious Disease"/>
            <person name="Wu L."/>
            <person name="Ma J."/>
        </authorList>
    </citation>
    <scope>NUCLEOTIDE SEQUENCE [LARGE SCALE GENOMIC DNA]</scope>
    <source>
        <strain evidence="7">CGMCC 1.12769</strain>
    </source>
</reference>
<dbReference type="GO" id="GO:0005524">
    <property type="term" value="F:ATP binding"/>
    <property type="evidence" value="ECO:0007669"/>
    <property type="project" value="UniProtKB-KW"/>
</dbReference>
<dbReference type="InterPro" id="IPR003593">
    <property type="entry name" value="AAA+_ATPase"/>
</dbReference>
<keyword evidence="4 6" id="KW-0067">ATP-binding</keyword>
<dbReference type="PANTHER" id="PTHR43335:SF11">
    <property type="entry name" value="ABC TRANSPORTER RELATED"/>
    <property type="match status" value="1"/>
</dbReference>
<dbReference type="InterPro" id="IPR017871">
    <property type="entry name" value="ABC_transporter-like_CS"/>
</dbReference>
<proteinExistence type="inferred from homology"/>
<dbReference type="EMBL" id="BMFT01000006">
    <property type="protein sequence ID" value="GGH38831.1"/>
    <property type="molecule type" value="Genomic_DNA"/>
</dbReference>
<comment type="similarity">
    <text evidence="1">Belongs to the ABC transporter superfamily.</text>
</comment>
<dbReference type="Proteomes" id="UP000659344">
    <property type="component" value="Unassembled WGS sequence"/>
</dbReference>
<dbReference type="PROSITE" id="PS00211">
    <property type="entry name" value="ABC_TRANSPORTER_1"/>
    <property type="match status" value="1"/>
</dbReference>
<evidence type="ECO:0000256" key="2">
    <source>
        <dbReference type="ARBA" id="ARBA00022448"/>
    </source>
</evidence>
<evidence type="ECO:0000259" key="5">
    <source>
        <dbReference type="PROSITE" id="PS50893"/>
    </source>
</evidence>
<accession>A0ABQ1YVN0</accession>
<dbReference type="SUPFAM" id="SSF52540">
    <property type="entry name" value="P-loop containing nucleoside triphosphate hydrolases"/>
    <property type="match status" value="1"/>
</dbReference>
<dbReference type="InterPro" id="IPR027417">
    <property type="entry name" value="P-loop_NTPase"/>
</dbReference>
<organism evidence="6 7">
    <name type="scientific">Paenibacillus segetis</name>
    <dbReference type="NCBI Taxonomy" id="1325360"/>
    <lineage>
        <taxon>Bacteria</taxon>
        <taxon>Bacillati</taxon>
        <taxon>Bacillota</taxon>
        <taxon>Bacilli</taxon>
        <taxon>Bacillales</taxon>
        <taxon>Paenibacillaceae</taxon>
        <taxon>Paenibacillus</taxon>
    </lineage>
</organism>
<keyword evidence="3" id="KW-0547">Nucleotide-binding</keyword>
<dbReference type="PANTHER" id="PTHR43335">
    <property type="entry name" value="ABC TRANSPORTER, ATP-BINDING PROTEIN"/>
    <property type="match status" value="1"/>
</dbReference>
<evidence type="ECO:0000313" key="7">
    <source>
        <dbReference type="Proteomes" id="UP000659344"/>
    </source>
</evidence>
<dbReference type="SMART" id="SM00382">
    <property type="entry name" value="AAA"/>
    <property type="match status" value="1"/>
</dbReference>
<dbReference type="Pfam" id="PF00005">
    <property type="entry name" value="ABC_tran"/>
    <property type="match status" value="1"/>
</dbReference>
<evidence type="ECO:0000256" key="3">
    <source>
        <dbReference type="ARBA" id="ARBA00022741"/>
    </source>
</evidence>
<dbReference type="Gene3D" id="3.40.50.300">
    <property type="entry name" value="P-loop containing nucleotide triphosphate hydrolases"/>
    <property type="match status" value="1"/>
</dbReference>
<evidence type="ECO:0000256" key="1">
    <source>
        <dbReference type="ARBA" id="ARBA00005417"/>
    </source>
</evidence>
<keyword evidence="7" id="KW-1185">Reference proteome</keyword>
<dbReference type="InterPro" id="IPR025302">
    <property type="entry name" value="DrrA1/2-like_C"/>
</dbReference>